<dbReference type="SUPFAM" id="SSF48208">
    <property type="entry name" value="Six-hairpin glycosidases"/>
    <property type="match status" value="1"/>
</dbReference>
<keyword evidence="5" id="KW-1185">Reference proteome</keyword>
<reference evidence="4 5" key="1">
    <citation type="submission" date="2016-01" db="EMBL/GenBank/DDBJ databases">
        <title>High potential of lignocellulose degradation of a new Verrucomicrobia species.</title>
        <authorList>
            <person name="Wang Y."/>
            <person name="Shi Y."/>
            <person name="Qiu Z."/>
            <person name="Liu S."/>
            <person name="Yang H."/>
        </authorList>
    </citation>
    <scope>NUCLEOTIDE SEQUENCE [LARGE SCALE GENOMIC DNA]</scope>
    <source>
        <strain evidence="4 5">TSB47</strain>
    </source>
</reference>
<dbReference type="Proteomes" id="UP000078486">
    <property type="component" value="Unassembled WGS sequence"/>
</dbReference>
<dbReference type="InterPro" id="IPR052043">
    <property type="entry name" value="PolySaccharide_Degr_Enz"/>
</dbReference>
<evidence type="ECO:0000313" key="5">
    <source>
        <dbReference type="Proteomes" id="UP000078486"/>
    </source>
</evidence>
<gene>
    <name evidence="4" type="ORF">AW736_09645</name>
</gene>
<accession>A0A178IJI8</accession>
<proteinExistence type="predicted"/>
<evidence type="ECO:0000256" key="1">
    <source>
        <dbReference type="ARBA" id="ARBA00022801"/>
    </source>
</evidence>
<evidence type="ECO:0000256" key="2">
    <source>
        <dbReference type="SAM" id="MobiDB-lite"/>
    </source>
</evidence>
<dbReference type="InterPro" id="IPR012341">
    <property type="entry name" value="6hp_glycosidase-like_sf"/>
</dbReference>
<dbReference type="InterPro" id="IPR010905">
    <property type="entry name" value="Glyco_hydro_88"/>
</dbReference>
<dbReference type="Gene3D" id="1.50.10.10">
    <property type="match status" value="1"/>
</dbReference>
<dbReference type="STRING" id="1184151.AW736_09645"/>
<organism evidence="4 5">
    <name type="scientific">Termitidicoccus mucosus</name>
    <dbReference type="NCBI Taxonomy" id="1184151"/>
    <lineage>
        <taxon>Bacteria</taxon>
        <taxon>Pseudomonadati</taxon>
        <taxon>Verrucomicrobiota</taxon>
        <taxon>Opitutia</taxon>
        <taxon>Opitutales</taxon>
        <taxon>Opitutaceae</taxon>
        <taxon>Termitidicoccus</taxon>
    </lineage>
</organism>
<feature type="compositionally biased region" description="Polar residues" evidence="2">
    <location>
        <begin position="868"/>
        <end position="880"/>
    </location>
</feature>
<dbReference type="InterPro" id="IPR008928">
    <property type="entry name" value="6-hairpin_glycosidase_sf"/>
</dbReference>
<keyword evidence="3" id="KW-0732">Signal</keyword>
<sequence length="1394" mass="155108">MTTLHQPGRTQGMPLHLVIASLALLATATIARASPLSAPTCLDAGPSSPSLSAATAYDEARGYGWITSRSPAGTFTLPQKFAGVRSAPLLDGVAGEDYTLRLDLAPGRWMCIAWLDDGYSNAHTVTLALNGRAIAHNPRSFGRESEPQEPPINRYRVAQFPIQADGDPTEISFRQAAPGGARLLALHLFPLDLPDTDTMRWLAGQVTDAGRHPFRASLDILRAELDRHGARAPELAAGCAYWKAQLDLLAEAERWHRAAGWDEVSLVTRSSMFTRYKIAVSLLDPLVDHPDGDAFPLRDRARWLRARLLYWLWQEQHHEGDNTAYQADLAILRQKYPGDNLIAMYAGEKVPNDGAGDGGRFISSTFRPFPTAPAWSSAQYEALHRLRDIAHYWVDERQISNGEFGGKTDDDVELLRWWPVLMFSGDTKVRDGFAKLANGMWFSPKIHLGYCREPRDVEHSAEYVSDTMPMMALLTRDPAWIDRLAYSHRHMRDLWTGINTHGDRHFKSAWLGATEILTEPPRNRDLSMNARAAKAVRYYAWLANDPDATGLLRDWSLSWAKAAARTDKGKPSGLFPASIRYPDGAINGDEPAWHRANMFWRYFDWGADGRLYDQLLYSWLTSGDTPAKRDARLLQPMLDTLVFLEKQTPVASSVADGSPAWAAARLMDSSEFWNIVTQWRLETNDTRHDAFLIRHGPPYLRYRLTGDTAPLAETINTSILEVLRYNRPLRTSEVLFTDRVRVAQDDGNTTGDDTLAAMLTGCHTAQGFSPYYHVAWEHAPQSLTALVTSTGPDHVAADIFLHQTSSAEIIARCFRLPPGDYRLTLVDAAGKTLLERAEIITAPDHRATLTVPGAILVSMKMMRIGAPQVTSRSDGTSDSPVSEHGQAAPLQTSLAAANIVLRDSVFAFREVPWRAPQGIQILEQHRRPVPTQTEFTLAESGTVHFGVAGDGIIEVQIDDAKAFTRDFSPSAAPREYAYDRFRWPAGFTVPLAAGTHHIRVSASSTAFLQACDSHGETDRRVRFSEWRPASARSPVRDFAIKPEAAFKKHSLVEWHYATGVTHLALLEAADALATSDPAAAAKLRAHVDRFAAFTLENLPWQRDQYQNTHAWRAANFRLFRGCLLDDTSAPALPFIELLRRNQLPSSDAAALIDSILDFVLSKHSRLADGTLSRDEPEPQTVWADDLFMSATFLVRAAEWKKDPRIHDEVVRQAQLFHRHLHNPATGLYWHGYYASRQTPAPFHWARANGWMAWAMSECIRFLPATHPARVQLIALHRGHLAALLRHQSASGLWHQVLDKPESFEETSASAMYLIAMIRGMKGGWLDRDTFAVPARRAWAGLQTRIDTSGVVRGICGGTAIGDSYEHYFNRPQPSHDPRGIGAFIAAAALAAALP</sequence>
<dbReference type="OrthoDB" id="7311100at2"/>
<evidence type="ECO:0000313" key="4">
    <source>
        <dbReference type="EMBL" id="OAM90042.1"/>
    </source>
</evidence>
<dbReference type="PANTHER" id="PTHR33886">
    <property type="entry name" value="UNSATURATED RHAMNOGALACTURONAN HYDROLASE (EUROFUNG)"/>
    <property type="match status" value="1"/>
</dbReference>
<dbReference type="EMBL" id="LRRQ01000075">
    <property type="protein sequence ID" value="OAM90042.1"/>
    <property type="molecule type" value="Genomic_DNA"/>
</dbReference>
<feature type="chain" id="PRO_5008088935" description="Glycosyl hydrolase family 88" evidence="3">
    <location>
        <begin position="34"/>
        <end position="1394"/>
    </location>
</feature>
<protein>
    <recommendedName>
        <fullName evidence="6">Glycosyl hydrolase family 88</fullName>
    </recommendedName>
</protein>
<comment type="caution">
    <text evidence="4">The sequence shown here is derived from an EMBL/GenBank/DDBJ whole genome shotgun (WGS) entry which is preliminary data.</text>
</comment>
<dbReference type="Pfam" id="PF07470">
    <property type="entry name" value="Glyco_hydro_88"/>
    <property type="match status" value="1"/>
</dbReference>
<evidence type="ECO:0000256" key="3">
    <source>
        <dbReference type="SAM" id="SignalP"/>
    </source>
</evidence>
<dbReference type="RefSeq" id="WP_068770073.1">
    <property type="nucleotide sequence ID" value="NZ_CP109796.1"/>
</dbReference>
<dbReference type="GO" id="GO:0016787">
    <property type="term" value="F:hydrolase activity"/>
    <property type="evidence" value="ECO:0007669"/>
    <property type="project" value="UniProtKB-KW"/>
</dbReference>
<feature type="signal peptide" evidence="3">
    <location>
        <begin position="1"/>
        <end position="33"/>
    </location>
</feature>
<name>A0A178IJI8_9BACT</name>
<dbReference type="GO" id="GO:0005975">
    <property type="term" value="P:carbohydrate metabolic process"/>
    <property type="evidence" value="ECO:0007669"/>
    <property type="project" value="InterPro"/>
</dbReference>
<dbReference type="PANTHER" id="PTHR33886:SF8">
    <property type="entry name" value="UNSATURATED RHAMNOGALACTURONAN HYDROLASE (EUROFUNG)"/>
    <property type="match status" value="1"/>
</dbReference>
<feature type="region of interest" description="Disordered" evidence="2">
    <location>
        <begin position="867"/>
        <end position="887"/>
    </location>
</feature>
<keyword evidence="1" id="KW-0378">Hydrolase</keyword>
<evidence type="ECO:0008006" key="6">
    <source>
        <dbReference type="Google" id="ProtNLM"/>
    </source>
</evidence>